<reference evidence="2 3" key="1">
    <citation type="submission" date="2024-09" db="EMBL/GenBank/DDBJ databases">
        <title>Genome sequencing and assembly of Phytophthora oleae, isolate VK10A, causative agent of rot of olive drupes.</title>
        <authorList>
            <person name="Conti Taguali S."/>
            <person name="Riolo M."/>
            <person name="La Spada F."/>
            <person name="Cacciola S.O."/>
            <person name="Dionisio G."/>
        </authorList>
    </citation>
    <scope>NUCLEOTIDE SEQUENCE [LARGE SCALE GENOMIC DNA]</scope>
    <source>
        <strain evidence="2 3">VK10A</strain>
    </source>
</reference>
<organism evidence="2 3">
    <name type="scientific">Phytophthora oleae</name>
    <dbReference type="NCBI Taxonomy" id="2107226"/>
    <lineage>
        <taxon>Eukaryota</taxon>
        <taxon>Sar</taxon>
        <taxon>Stramenopiles</taxon>
        <taxon>Oomycota</taxon>
        <taxon>Peronosporomycetes</taxon>
        <taxon>Peronosporales</taxon>
        <taxon>Peronosporaceae</taxon>
        <taxon>Phytophthora</taxon>
    </lineage>
</organism>
<dbReference type="Proteomes" id="UP001632037">
    <property type="component" value="Unassembled WGS sequence"/>
</dbReference>
<protein>
    <submittedName>
        <fullName evidence="2">Uncharacterized protein</fullName>
    </submittedName>
</protein>
<evidence type="ECO:0000256" key="1">
    <source>
        <dbReference type="SAM" id="MobiDB-lite"/>
    </source>
</evidence>
<dbReference type="AlphaFoldDB" id="A0ABD3G9X4"/>
<keyword evidence="3" id="KW-1185">Reference proteome</keyword>
<dbReference type="EMBL" id="JBIMZQ010000001">
    <property type="protein sequence ID" value="KAL3674830.1"/>
    <property type="molecule type" value="Genomic_DNA"/>
</dbReference>
<gene>
    <name evidence="2" type="ORF">V7S43_000757</name>
</gene>
<accession>A0ABD3G9X4</accession>
<feature type="compositionally biased region" description="Polar residues" evidence="1">
    <location>
        <begin position="111"/>
        <end position="136"/>
    </location>
</feature>
<name>A0ABD3G9X4_9STRA</name>
<feature type="region of interest" description="Disordered" evidence="1">
    <location>
        <begin position="104"/>
        <end position="138"/>
    </location>
</feature>
<comment type="caution">
    <text evidence="2">The sequence shown here is derived from an EMBL/GenBank/DDBJ whole genome shotgun (WGS) entry which is preliminary data.</text>
</comment>
<sequence>MAHVSVDKTKFSKKVPEIERFRAHHRCIHRGHQPTVMGNRNAESLDVEGGRTRKVSAKWRQRQHQAQRGLGFDDGIWPVSAGTEMRIGFNAFDFSACPEAFNAEEEPSVPMPQSTTGSRTHMLTSSTPKSSRNLTIPSRCRNPSIECTMSTIVLPTMVTMSSYNLTVLPAAQSRLEIL</sequence>
<evidence type="ECO:0000313" key="2">
    <source>
        <dbReference type="EMBL" id="KAL3674830.1"/>
    </source>
</evidence>
<proteinExistence type="predicted"/>
<evidence type="ECO:0000313" key="3">
    <source>
        <dbReference type="Proteomes" id="UP001632037"/>
    </source>
</evidence>